<evidence type="ECO:0000313" key="10">
    <source>
        <dbReference type="EMBL" id="MDN4482050.1"/>
    </source>
</evidence>
<comment type="similarity">
    <text evidence="2">Belongs to the peptidase A24 family.</text>
</comment>
<gene>
    <name evidence="10" type="ORF">QQ002_00665</name>
</gene>
<evidence type="ECO:0000259" key="9">
    <source>
        <dbReference type="Pfam" id="PF06750"/>
    </source>
</evidence>
<keyword evidence="5 7" id="KW-1133">Transmembrane helix</keyword>
<protein>
    <submittedName>
        <fullName evidence="10">Prepilin peptidase</fullName>
    </submittedName>
</protein>
<proteinExistence type="inferred from homology"/>
<dbReference type="AlphaFoldDB" id="A0AB35ME78"/>
<evidence type="ECO:0000256" key="3">
    <source>
        <dbReference type="ARBA" id="ARBA00022475"/>
    </source>
</evidence>
<evidence type="ECO:0000256" key="2">
    <source>
        <dbReference type="ARBA" id="ARBA00005801"/>
    </source>
</evidence>
<accession>A0AB35ME78</accession>
<name>A0AB35ME78_9MICO</name>
<feature type="transmembrane region" description="Helical" evidence="7">
    <location>
        <begin position="222"/>
        <end position="245"/>
    </location>
</feature>
<feature type="domain" description="Prepilin type IV endopeptidase peptidase" evidence="8">
    <location>
        <begin position="95"/>
        <end position="205"/>
    </location>
</feature>
<keyword evidence="3" id="KW-1003">Cell membrane</keyword>
<keyword evidence="6 7" id="KW-0472">Membrane</keyword>
<dbReference type="Proteomes" id="UP001172756">
    <property type="component" value="Unassembled WGS sequence"/>
</dbReference>
<dbReference type="Pfam" id="PF06750">
    <property type="entry name" value="A24_N_bact"/>
    <property type="match status" value="1"/>
</dbReference>
<sequence length="250" mass="26030">MVGLLLGSFANVLIHRIPRGESIVRPASRCPACGRPVRPGENIPVLSWLWLRGRCAGCQAPISGRYPLVELTVGIGFFVVVWAMGATWQALAVVALVYFGVVLSAIDLEHHRLPDRLTGAFAIVAGLCVLGVGVSAGSWEAPLRALVGAAALGLLYGVTFVVYPRGMGFGDVKLAPSIGAVLGVLGWAPLVVGAFAAFLWGAIAGVVTMVRSGRRKGVGIPFGPWMFVGALTGVLAGDAIADWYLGLMGL</sequence>
<dbReference type="InterPro" id="IPR010627">
    <property type="entry name" value="Prepilin_pept_A24_N"/>
</dbReference>
<keyword evidence="4 7" id="KW-0812">Transmembrane</keyword>
<comment type="subcellular location">
    <subcellularLocation>
        <location evidence="1">Cell membrane</location>
        <topology evidence="1">Multi-pass membrane protein</topology>
    </subcellularLocation>
</comment>
<dbReference type="GO" id="GO:0005886">
    <property type="term" value="C:plasma membrane"/>
    <property type="evidence" value="ECO:0007669"/>
    <property type="project" value="UniProtKB-SubCell"/>
</dbReference>
<dbReference type="Pfam" id="PF01478">
    <property type="entry name" value="Peptidase_A24"/>
    <property type="match status" value="1"/>
</dbReference>
<evidence type="ECO:0000256" key="6">
    <source>
        <dbReference type="ARBA" id="ARBA00023136"/>
    </source>
</evidence>
<evidence type="ECO:0000256" key="1">
    <source>
        <dbReference type="ARBA" id="ARBA00004651"/>
    </source>
</evidence>
<dbReference type="PANTHER" id="PTHR30487:SF0">
    <property type="entry name" value="PREPILIN LEADER PEPTIDASE_N-METHYLTRANSFERASE-RELATED"/>
    <property type="match status" value="1"/>
</dbReference>
<feature type="transmembrane region" description="Helical" evidence="7">
    <location>
        <begin position="184"/>
        <end position="210"/>
    </location>
</feature>
<feature type="domain" description="Prepilin peptidase A24 N-terminal" evidence="9">
    <location>
        <begin position="2"/>
        <end position="83"/>
    </location>
</feature>
<evidence type="ECO:0000259" key="8">
    <source>
        <dbReference type="Pfam" id="PF01478"/>
    </source>
</evidence>
<feature type="transmembrane region" description="Helical" evidence="7">
    <location>
        <begin position="120"/>
        <end position="139"/>
    </location>
</feature>
<dbReference type="PANTHER" id="PTHR30487">
    <property type="entry name" value="TYPE 4 PREPILIN-LIKE PROTEINS LEADER PEPTIDE-PROCESSING ENZYME"/>
    <property type="match status" value="1"/>
</dbReference>
<dbReference type="InterPro" id="IPR050882">
    <property type="entry name" value="Prepilin_peptidase/N-MTase"/>
</dbReference>
<evidence type="ECO:0000256" key="7">
    <source>
        <dbReference type="SAM" id="Phobius"/>
    </source>
</evidence>
<comment type="caution">
    <text evidence="10">The sequence shown here is derived from an EMBL/GenBank/DDBJ whole genome shotgun (WGS) entry which is preliminary data.</text>
</comment>
<reference evidence="10 11" key="1">
    <citation type="submission" date="2023-06" db="EMBL/GenBank/DDBJ databases">
        <title>SYSU T0a273.</title>
        <authorList>
            <person name="Gao L."/>
            <person name="Fang B.-Z."/>
            <person name="Li W.-J."/>
        </authorList>
    </citation>
    <scope>NUCLEOTIDE SEQUENCE [LARGE SCALE GENOMIC DNA]</scope>
    <source>
        <strain evidence="10 11">SYSU T0a273</strain>
    </source>
</reference>
<dbReference type="Gene3D" id="1.20.120.1220">
    <property type="match status" value="1"/>
</dbReference>
<feature type="transmembrane region" description="Helical" evidence="7">
    <location>
        <begin position="145"/>
        <end position="163"/>
    </location>
</feature>
<evidence type="ECO:0000256" key="4">
    <source>
        <dbReference type="ARBA" id="ARBA00022692"/>
    </source>
</evidence>
<dbReference type="InterPro" id="IPR000045">
    <property type="entry name" value="Prepilin_IV_endopep_pep"/>
</dbReference>
<dbReference type="EMBL" id="JAUHQB010000001">
    <property type="protein sequence ID" value="MDN4482050.1"/>
    <property type="molecule type" value="Genomic_DNA"/>
</dbReference>
<organism evidence="10 11">
    <name type="scientific">Demequina lignilytica</name>
    <dbReference type="NCBI Taxonomy" id="3051663"/>
    <lineage>
        <taxon>Bacteria</taxon>
        <taxon>Bacillati</taxon>
        <taxon>Actinomycetota</taxon>
        <taxon>Actinomycetes</taxon>
        <taxon>Micrococcales</taxon>
        <taxon>Demequinaceae</taxon>
        <taxon>Demequina</taxon>
    </lineage>
</organism>
<evidence type="ECO:0000313" key="11">
    <source>
        <dbReference type="Proteomes" id="UP001172756"/>
    </source>
</evidence>
<dbReference type="GO" id="GO:0004190">
    <property type="term" value="F:aspartic-type endopeptidase activity"/>
    <property type="evidence" value="ECO:0007669"/>
    <property type="project" value="InterPro"/>
</dbReference>
<dbReference type="GO" id="GO:0006465">
    <property type="term" value="P:signal peptide processing"/>
    <property type="evidence" value="ECO:0007669"/>
    <property type="project" value="TreeGrafter"/>
</dbReference>
<evidence type="ECO:0000256" key="5">
    <source>
        <dbReference type="ARBA" id="ARBA00022989"/>
    </source>
</evidence>